<proteinExistence type="inferred from homology"/>
<name>A0ABM7P6N9_9BACT</name>
<comment type="similarity">
    <text evidence="1">Belongs to the ABC transporter superfamily.</text>
</comment>
<keyword evidence="7" id="KW-1185">Reference proteome</keyword>
<evidence type="ECO:0000313" key="6">
    <source>
        <dbReference type="EMBL" id="BCS88592.1"/>
    </source>
</evidence>
<evidence type="ECO:0000256" key="4">
    <source>
        <dbReference type="ARBA" id="ARBA00022840"/>
    </source>
</evidence>
<protein>
    <submittedName>
        <fullName evidence="6">Macrolide ABC transporter ATP-binding protein</fullName>
    </submittedName>
</protein>
<keyword evidence="3" id="KW-0547">Nucleotide-binding</keyword>
<dbReference type="PROSITE" id="PS00211">
    <property type="entry name" value="ABC_TRANSPORTER_1"/>
    <property type="match status" value="1"/>
</dbReference>
<evidence type="ECO:0000256" key="1">
    <source>
        <dbReference type="ARBA" id="ARBA00005417"/>
    </source>
</evidence>
<accession>A0ABM7P6N9</accession>
<organism evidence="6 7">
    <name type="scientific">Pseudodesulfovibrio sediminis</name>
    <dbReference type="NCBI Taxonomy" id="2810563"/>
    <lineage>
        <taxon>Bacteria</taxon>
        <taxon>Pseudomonadati</taxon>
        <taxon>Thermodesulfobacteriota</taxon>
        <taxon>Desulfovibrionia</taxon>
        <taxon>Desulfovibrionales</taxon>
        <taxon>Desulfovibrionaceae</taxon>
    </lineage>
</organism>
<dbReference type="Pfam" id="PF00005">
    <property type="entry name" value="ABC_tran"/>
    <property type="match status" value="1"/>
</dbReference>
<keyword evidence="2" id="KW-0813">Transport</keyword>
<evidence type="ECO:0000256" key="3">
    <source>
        <dbReference type="ARBA" id="ARBA00022741"/>
    </source>
</evidence>
<keyword evidence="4 6" id="KW-0067">ATP-binding</keyword>
<sequence>MTEPAISMTDITRTFLQQAERDGDADAGIKVLKGITLDAAQGEFIALQGTSGSGKSTLLHIIGLLDRPSTGTYRLLGQDASTLDDDHQSDLRNLSLGFVFQSFYLIPYATALENVILPGLYSGKPRNELVSRAEHLMEQVGLSDRMHFKPSRLSGGQQQRVAMARALLNEPKIILADEPTGQLDSTTSTEIMKLFHTVHDSGTTIVLVTHDEQVAREAGRIIKLHDGKIVEDTIR</sequence>
<dbReference type="SUPFAM" id="SSF52540">
    <property type="entry name" value="P-loop containing nucleoside triphosphate hydrolases"/>
    <property type="match status" value="1"/>
</dbReference>
<dbReference type="SMART" id="SM00382">
    <property type="entry name" value="AAA"/>
    <property type="match status" value="1"/>
</dbReference>
<dbReference type="GO" id="GO:0005524">
    <property type="term" value="F:ATP binding"/>
    <property type="evidence" value="ECO:0007669"/>
    <property type="project" value="UniProtKB-KW"/>
</dbReference>
<dbReference type="Gene3D" id="3.40.50.300">
    <property type="entry name" value="P-loop containing nucleotide triphosphate hydrolases"/>
    <property type="match status" value="1"/>
</dbReference>
<dbReference type="Proteomes" id="UP001053296">
    <property type="component" value="Chromosome"/>
</dbReference>
<reference evidence="6" key="1">
    <citation type="journal article" date="2022" name="Arch. Microbiol.">
        <title>Pseudodesulfovibrio sediminis sp. nov., a mesophilic and neutrophilic sulfate-reducing bacterium isolated from sediment of a brackish lake.</title>
        <authorList>
            <person name="Takahashi A."/>
            <person name="Kojima H."/>
            <person name="Watanabe M."/>
            <person name="Fukui M."/>
        </authorList>
    </citation>
    <scope>NUCLEOTIDE SEQUENCE</scope>
    <source>
        <strain evidence="6">SF6</strain>
    </source>
</reference>
<dbReference type="InterPro" id="IPR027417">
    <property type="entry name" value="P-loop_NTPase"/>
</dbReference>
<dbReference type="PANTHER" id="PTHR42798">
    <property type="entry name" value="LIPOPROTEIN-RELEASING SYSTEM ATP-BINDING PROTEIN LOLD"/>
    <property type="match status" value="1"/>
</dbReference>
<gene>
    <name evidence="6" type="ORF">PSDVSF_18340</name>
</gene>
<dbReference type="EMBL" id="AP024485">
    <property type="protein sequence ID" value="BCS88592.1"/>
    <property type="molecule type" value="Genomic_DNA"/>
</dbReference>
<dbReference type="InterPro" id="IPR017871">
    <property type="entry name" value="ABC_transporter-like_CS"/>
</dbReference>
<dbReference type="InterPro" id="IPR017911">
    <property type="entry name" value="MacB-like_ATP-bd"/>
</dbReference>
<evidence type="ECO:0000259" key="5">
    <source>
        <dbReference type="PROSITE" id="PS50893"/>
    </source>
</evidence>
<dbReference type="RefSeq" id="WP_229590587.1">
    <property type="nucleotide sequence ID" value="NZ_AP024485.1"/>
</dbReference>
<evidence type="ECO:0000256" key="2">
    <source>
        <dbReference type="ARBA" id="ARBA00022448"/>
    </source>
</evidence>
<dbReference type="PROSITE" id="PS50893">
    <property type="entry name" value="ABC_TRANSPORTER_2"/>
    <property type="match status" value="1"/>
</dbReference>
<evidence type="ECO:0000313" key="7">
    <source>
        <dbReference type="Proteomes" id="UP001053296"/>
    </source>
</evidence>
<dbReference type="InterPro" id="IPR003593">
    <property type="entry name" value="AAA+_ATPase"/>
</dbReference>
<dbReference type="PANTHER" id="PTHR42798:SF7">
    <property type="entry name" value="ALPHA-D-RIBOSE 1-METHYLPHOSPHONATE 5-TRIPHOSPHATE SYNTHASE SUBUNIT PHNL"/>
    <property type="match status" value="1"/>
</dbReference>
<feature type="domain" description="ABC transporter" evidence="5">
    <location>
        <begin position="6"/>
        <end position="234"/>
    </location>
</feature>
<dbReference type="CDD" id="cd03255">
    <property type="entry name" value="ABC_MJ0796_LolCDE_FtsE"/>
    <property type="match status" value="1"/>
</dbReference>
<dbReference type="InterPro" id="IPR003439">
    <property type="entry name" value="ABC_transporter-like_ATP-bd"/>
</dbReference>